<keyword evidence="1" id="KW-0143">Chaperone</keyword>
<gene>
    <name evidence="2" type="ORF">TISLANDTSLP1_20310</name>
</gene>
<dbReference type="InterPro" id="IPR050289">
    <property type="entry name" value="TorD/DmsD_chaperones"/>
</dbReference>
<proteinExistence type="predicted"/>
<dbReference type="Gene3D" id="1.10.3480.10">
    <property type="entry name" value="TorD-like"/>
    <property type="match status" value="1"/>
</dbReference>
<accession>A0A9W6GFI9</accession>
<dbReference type="PANTHER" id="PTHR34227">
    <property type="entry name" value="CHAPERONE PROTEIN YCDY"/>
    <property type="match status" value="1"/>
</dbReference>
<dbReference type="AlphaFoldDB" id="A0A9W6GFI9"/>
<dbReference type="Proteomes" id="UP001144297">
    <property type="component" value="Unassembled WGS sequence"/>
</dbReference>
<dbReference type="InterPro" id="IPR036411">
    <property type="entry name" value="TorD-like_sf"/>
</dbReference>
<dbReference type="SUPFAM" id="SSF89155">
    <property type="entry name" value="TorD-like"/>
    <property type="match status" value="1"/>
</dbReference>
<dbReference type="Pfam" id="PF02613">
    <property type="entry name" value="Nitrate_red_del"/>
    <property type="match status" value="1"/>
</dbReference>
<evidence type="ECO:0000313" key="3">
    <source>
        <dbReference type="Proteomes" id="UP001144297"/>
    </source>
</evidence>
<dbReference type="PANTHER" id="PTHR34227:SF1">
    <property type="entry name" value="DIMETHYL SULFOXIDE REDUCTASE CHAPERONE-RELATED"/>
    <property type="match status" value="1"/>
</dbReference>
<protein>
    <submittedName>
        <fullName evidence="2">Uncharacterized protein</fullName>
    </submittedName>
</protein>
<evidence type="ECO:0000313" key="2">
    <source>
        <dbReference type="EMBL" id="GLI54338.1"/>
    </source>
</evidence>
<sequence>MNFLDYIDEERAEAYRLFAYLFMNIPHIEHIEQFEEFAQVEIKDTYEEICEDFIHLFINDNLPNYEAYYKAEFYKDIPINRSLDDVQHFYWTAGVAIDEEIDLPPDHISMELLFMSYLIEQHLKDLQIEFAKRLCEWIPLFCDALYEKANTDFYKEVAYSLKEFVLSECEDNSE</sequence>
<dbReference type="EMBL" id="BSDX01000001">
    <property type="protein sequence ID" value="GLI54338.1"/>
    <property type="molecule type" value="Genomic_DNA"/>
</dbReference>
<keyword evidence="3" id="KW-1185">Reference proteome</keyword>
<organism evidence="2 3">
    <name type="scientific">Thermodesulfovibrio yellowstonii</name>
    <dbReference type="NCBI Taxonomy" id="28262"/>
    <lineage>
        <taxon>Bacteria</taxon>
        <taxon>Pseudomonadati</taxon>
        <taxon>Nitrospirota</taxon>
        <taxon>Thermodesulfovibrionia</taxon>
        <taxon>Thermodesulfovibrionales</taxon>
        <taxon>Thermodesulfovibrionaceae</taxon>
        <taxon>Thermodesulfovibrio</taxon>
    </lineage>
</organism>
<comment type="caution">
    <text evidence="2">The sequence shown here is derived from an EMBL/GenBank/DDBJ whole genome shotgun (WGS) entry which is preliminary data.</text>
</comment>
<dbReference type="InterPro" id="IPR020945">
    <property type="entry name" value="DMSO/NO3_reduct_chaperone"/>
</dbReference>
<evidence type="ECO:0000256" key="1">
    <source>
        <dbReference type="ARBA" id="ARBA00023186"/>
    </source>
</evidence>
<name>A0A9W6GFI9_9BACT</name>
<reference evidence="2" key="1">
    <citation type="submission" date="2022-12" db="EMBL/GenBank/DDBJ databases">
        <title>Reference genome sequencing for broad-spectrum identification of bacterial and archaeal isolates by mass spectrometry.</title>
        <authorList>
            <person name="Sekiguchi Y."/>
            <person name="Tourlousse D.M."/>
        </authorList>
    </citation>
    <scope>NUCLEOTIDE SEQUENCE</scope>
    <source>
        <strain evidence="2">TSL-P1</strain>
    </source>
</reference>